<dbReference type="InterPro" id="IPR011990">
    <property type="entry name" value="TPR-like_helical_dom_sf"/>
</dbReference>
<keyword evidence="2" id="KW-0449">Lipoprotein</keyword>
<gene>
    <name evidence="2" type="ORF">GCM10023331_16500</name>
</gene>
<sequence length="522" mass="56671">MKNIIKKYMLPAAVVASLLPACTDDFQEINTDDYAVTEELLEGDFQFAMVSFPQLTRSIYFNYDESNWKWQIVQNLNADVFSGYLAPPTPFRGNSNDTHYDFGWNGWAFNVAYENIMGPAYSLEQAKEKISPKLYAVGLILKVAGMHRVTDAYGPIPYTQYGEAGATYDSQEAVYDAFFSELNEAIAALEADQDPLQAFSANDDFFQGDFAAWKKFANSLKLRLAMRISNVAPAKAKQYAEQAIASGVFVDGDVAQVSGGVINNPLGEVSQVWGDTRMNAAIGSYLLGLNDPRLSIYFTPAAEGSGAVGEYVGIRHGAELPDKGSGTYVNYSNVNPGFSGKDSPLRVMNAAEVYFLRAEAAVKGWNAGGSAQELYEAGITASFNQLGAVGASEYIADATSMPAAYADPQNEAYDIASPSMVTVAWSDEASAEEKLEKIITQKWIANFPEGMEAWSEIRRTGYPKLFPVAHNKSGGKVDTEKGALRLPYPPEEAENNAAAYQAGVSALGGDDHAGTALWWDVD</sequence>
<dbReference type="SUPFAM" id="SSF48452">
    <property type="entry name" value="TPR-like"/>
    <property type="match status" value="1"/>
</dbReference>
<evidence type="ECO:0000313" key="3">
    <source>
        <dbReference type="Proteomes" id="UP001500298"/>
    </source>
</evidence>
<keyword evidence="1" id="KW-0732">Signal</keyword>
<dbReference type="Gene3D" id="1.25.40.390">
    <property type="match status" value="1"/>
</dbReference>
<feature type="signal peptide" evidence="1">
    <location>
        <begin position="1"/>
        <end position="23"/>
    </location>
</feature>
<accession>A0ABP9D7N9</accession>
<dbReference type="EMBL" id="BAABJX010000024">
    <property type="protein sequence ID" value="GAA4831930.1"/>
    <property type="molecule type" value="Genomic_DNA"/>
</dbReference>
<dbReference type="RefSeq" id="WP_345370855.1">
    <property type="nucleotide sequence ID" value="NZ_BAABJX010000024.1"/>
</dbReference>
<protein>
    <submittedName>
        <fullName evidence="2">SusD/RagB family nutrient-binding outer membrane lipoprotein</fullName>
    </submittedName>
</protein>
<evidence type="ECO:0000256" key="1">
    <source>
        <dbReference type="SAM" id="SignalP"/>
    </source>
</evidence>
<dbReference type="Pfam" id="PF12741">
    <property type="entry name" value="SusD-like"/>
    <property type="match status" value="1"/>
</dbReference>
<dbReference type="InterPro" id="IPR024302">
    <property type="entry name" value="SusD-like"/>
</dbReference>
<evidence type="ECO:0000313" key="2">
    <source>
        <dbReference type="EMBL" id="GAA4831930.1"/>
    </source>
</evidence>
<comment type="caution">
    <text evidence="2">The sequence shown here is derived from an EMBL/GenBank/DDBJ whole genome shotgun (WGS) entry which is preliminary data.</text>
</comment>
<keyword evidence="3" id="KW-1185">Reference proteome</keyword>
<proteinExistence type="predicted"/>
<feature type="chain" id="PRO_5047005719" evidence="1">
    <location>
        <begin position="24"/>
        <end position="522"/>
    </location>
</feature>
<organism evidence="2 3">
    <name type="scientific">Algivirga pacifica</name>
    <dbReference type="NCBI Taxonomy" id="1162670"/>
    <lineage>
        <taxon>Bacteria</taxon>
        <taxon>Pseudomonadati</taxon>
        <taxon>Bacteroidota</taxon>
        <taxon>Cytophagia</taxon>
        <taxon>Cytophagales</taxon>
        <taxon>Flammeovirgaceae</taxon>
        <taxon>Algivirga</taxon>
    </lineage>
</organism>
<reference evidence="3" key="1">
    <citation type="journal article" date="2019" name="Int. J. Syst. Evol. Microbiol.">
        <title>The Global Catalogue of Microorganisms (GCM) 10K type strain sequencing project: providing services to taxonomists for standard genome sequencing and annotation.</title>
        <authorList>
            <consortium name="The Broad Institute Genomics Platform"/>
            <consortium name="The Broad Institute Genome Sequencing Center for Infectious Disease"/>
            <person name="Wu L."/>
            <person name="Ma J."/>
        </authorList>
    </citation>
    <scope>NUCLEOTIDE SEQUENCE [LARGE SCALE GENOMIC DNA]</scope>
    <source>
        <strain evidence="3">JCM 18326</strain>
    </source>
</reference>
<name>A0ABP9D7N9_9BACT</name>
<dbReference type="Proteomes" id="UP001500298">
    <property type="component" value="Unassembled WGS sequence"/>
</dbReference>